<dbReference type="EMBL" id="JANPWB010000010">
    <property type="protein sequence ID" value="KAJ1141935.1"/>
    <property type="molecule type" value="Genomic_DNA"/>
</dbReference>
<name>A0AAV7QU56_PLEWA</name>
<keyword evidence="3" id="KW-1185">Reference proteome</keyword>
<feature type="compositionally biased region" description="Basic residues" evidence="1">
    <location>
        <begin position="80"/>
        <end position="94"/>
    </location>
</feature>
<organism evidence="2 3">
    <name type="scientific">Pleurodeles waltl</name>
    <name type="common">Iberian ribbed newt</name>
    <dbReference type="NCBI Taxonomy" id="8319"/>
    <lineage>
        <taxon>Eukaryota</taxon>
        <taxon>Metazoa</taxon>
        <taxon>Chordata</taxon>
        <taxon>Craniata</taxon>
        <taxon>Vertebrata</taxon>
        <taxon>Euteleostomi</taxon>
        <taxon>Amphibia</taxon>
        <taxon>Batrachia</taxon>
        <taxon>Caudata</taxon>
        <taxon>Salamandroidea</taxon>
        <taxon>Salamandridae</taxon>
        <taxon>Pleurodelinae</taxon>
        <taxon>Pleurodeles</taxon>
    </lineage>
</organism>
<accession>A0AAV7QU56</accession>
<sequence length="190" mass="21149">MERFLLLRGSLPTIGPPLPPLLVFLVLPWKRATKWRPSASGRPRSAPGADHHQSRGPLSPSGRACTAPLAPIRPNFGGGRARRERGRDCRRRSTRSAPRTARTLHRPSPDPRDARGTSRPPQSMSLNQQVDNGGQSEAFPERSKQNSLQDIGIKERLVYVKLSLKAIGAKLDVLTPYLDHVKHQMDKHED</sequence>
<gene>
    <name evidence="2" type="ORF">NDU88_008263</name>
</gene>
<evidence type="ECO:0000313" key="2">
    <source>
        <dbReference type="EMBL" id="KAJ1141935.1"/>
    </source>
</evidence>
<evidence type="ECO:0000313" key="3">
    <source>
        <dbReference type="Proteomes" id="UP001066276"/>
    </source>
</evidence>
<feature type="compositionally biased region" description="Basic and acidic residues" evidence="1">
    <location>
        <begin position="107"/>
        <end position="116"/>
    </location>
</feature>
<proteinExistence type="predicted"/>
<evidence type="ECO:0000256" key="1">
    <source>
        <dbReference type="SAM" id="MobiDB-lite"/>
    </source>
</evidence>
<protein>
    <submittedName>
        <fullName evidence="2">Uncharacterized protein</fullName>
    </submittedName>
</protein>
<feature type="compositionally biased region" description="Polar residues" evidence="1">
    <location>
        <begin position="119"/>
        <end position="135"/>
    </location>
</feature>
<dbReference type="AlphaFoldDB" id="A0AAV7QU56"/>
<reference evidence="2" key="1">
    <citation type="journal article" date="2022" name="bioRxiv">
        <title>Sequencing and chromosome-scale assembly of the giantPleurodeles waltlgenome.</title>
        <authorList>
            <person name="Brown T."/>
            <person name="Elewa A."/>
            <person name="Iarovenko S."/>
            <person name="Subramanian E."/>
            <person name="Araus A.J."/>
            <person name="Petzold A."/>
            <person name="Susuki M."/>
            <person name="Suzuki K.-i.T."/>
            <person name="Hayashi T."/>
            <person name="Toyoda A."/>
            <person name="Oliveira C."/>
            <person name="Osipova E."/>
            <person name="Leigh N.D."/>
            <person name="Simon A."/>
            <person name="Yun M.H."/>
        </authorList>
    </citation>
    <scope>NUCLEOTIDE SEQUENCE</scope>
    <source>
        <strain evidence="2">20211129_DDA</strain>
        <tissue evidence="2">Liver</tissue>
    </source>
</reference>
<feature type="region of interest" description="Disordered" evidence="1">
    <location>
        <begin position="36"/>
        <end position="147"/>
    </location>
</feature>
<dbReference type="Proteomes" id="UP001066276">
    <property type="component" value="Chromosome 6"/>
</dbReference>
<comment type="caution">
    <text evidence="2">The sequence shown here is derived from an EMBL/GenBank/DDBJ whole genome shotgun (WGS) entry which is preliminary data.</text>
</comment>